<dbReference type="EMBL" id="CADCVM010000216">
    <property type="protein sequence ID" value="CAA9493980.1"/>
    <property type="molecule type" value="Genomic_DNA"/>
</dbReference>
<dbReference type="SUPFAM" id="SSF88946">
    <property type="entry name" value="Sigma2 domain of RNA polymerase sigma factors"/>
    <property type="match status" value="1"/>
</dbReference>
<dbReference type="GO" id="GO:0016987">
    <property type="term" value="F:sigma factor activity"/>
    <property type="evidence" value="ECO:0007669"/>
    <property type="project" value="UniProtKB-KW"/>
</dbReference>
<evidence type="ECO:0000256" key="6">
    <source>
        <dbReference type="SAM" id="MobiDB-lite"/>
    </source>
</evidence>
<evidence type="ECO:0000259" key="7">
    <source>
        <dbReference type="Pfam" id="PF04542"/>
    </source>
</evidence>
<dbReference type="InterPro" id="IPR013324">
    <property type="entry name" value="RNA_pol_sigma_r3/r4-like"/>
</dbReference>
<organism evidence="9">
    <name type="scientific">uncultured Rubrobacteraceae bacterium</name>
    <dbReference type="NCBI Taxonomy" id="349277"/>
    <lineage>
        <taxon>Bacteria</taxon>
        <taxon>Bacillati</taxon>
        <taxon>Actinomycetota</taxon>
        <taxon>Rubrobacteria</taxon>
        <taxon>Rubrobacterales</taxon>
        <taxon>Rubrobacteraceae</taxon>
        <taxon>environmental samples</taxon>
    </lineage>
</organism>
<sequence>METLPESADDVTKPDPLARRLATGNPDAPRQVVERHHAELYRYALTLLRDASAAEDIVQGTFERAFDALGNYPKERIEALRLRPWLYRIALNLVRNAWRHRRREELTAEAPEGSDGRLGASLGFASGPDREAWMDALGALGRLPERQRVAVTLRYLEDLPYAGISEATGWPENTCRTLVRRGIGRLGVFMGELDGTGGH</sequence>
<dbReference type="Gene3D" id="1.10.1740.10">
    <property type="match status" value="1"/>
</dbReference>
<reference evidence="9" key="1">
    <citation type="submission" date="2020-02" db="EMBL/GenBank/DDBJ databases">
        <authorList>
            <person name="Meier V. D."/>
        </authorList>
    </citation>
    <scope>NUCLEOTIDE SEQUENCE</scope>
    <source>
        <strain evidence="9">AVDCRST_MAG05</strain>
    </source>
</reference>
<evidence type="ECO:0000256" key="3">
    <source>
        <dbReference type="ARBA" id="ARBA00023082"/>
    </source>
</evidence>
<evidence type="ECO:0000256" key="5">
    <source>
        <dbReference type="ARBA" id="ARBA00023163"/>
    </source>
</evidence>
<protein>
    <recommendedName>
        <fullName evidence="10">RNA polymerase ECF-type sigma factor</fullName>
    </recommendedName>
</protein>
<feature type="domain" description="RNA polymerase sigma factor 70 region 4 type 2" evidence="8">
    <location>
        <begin position="138"/>
        <end position="185"/>
    </location>
</feature>
<dbReference type="PANTHER" id="PTHR43133">
    <property type="entry name" value="RNA POLYMERASE ECF-TYPE SIGMA FACTO"/>
    <property type="match status" value="1"/>
</dbReference>
<dbReference type="Gene3D" id="1.10.10.10">
    <property type="entry name" value="Winged helix-like DNA-binding domain superfamily/Winged helix DNA-binding domain"/>
    <property type="match status" value="1"/>
</dbReference>
<dbReference type="InterPro" id="IPR007627">
    <property type="entry name" value="RNA_pol_sigma70_r2"/>
</dbReference>
<evidence type="ECO:0000256" key="4">
    <source>
        <dbReference type="ARBA" id="ARBA00023125"/>
    </source>
</evidence>
<evidence type="ECO:0000259" key="8">
    <source>
        <dbReference type="Pfam" id="PF08281"/>
    </source>
</evidence>
<dbReference type="Pfam" id="PF08281">
    <property type="entry name" value="Sigma70_r4_2"/>
    <property type="match status" value="1"/>
</dbReference>
<dbReference type="InterPro" id="IPR014284">
    <property type="entry name" value="RNA_pol_sigma-70_dom"/>
</dbReference>
<evidence type="ECO:0000313" key="9">
    <source>
        <dbReference type="EMBL" id="CAA9493980.1"/>
    </source>
</evidence>
<keyword evidence="5" id="KW-0804">Transcription</keyword>
<dbReference type="GO" id="GO:0006352">
    <property type="term" value="P:DNA-templated transcription initiation"/>
    <property type="evidence" value="ECO:0007669"/>
    <property type="project" value="InterPro"/>
</dbReference>
<dbReference type="AlphaFoldDB" id="A0A6J4SHY6"/>
<proteinExistence type="inferred from homology"/>
<dbReference type="Pfam" id="PF04542">
    <property type="entry name" value="Sigma70_r2"/>
    <property type="match status" value="1"/>
</dbReference>
<dbReference type="InterPro" id="IPR013249">
    <property type="entry name" value="RNA_pol_sigma70_r4_t2"/>
</dbReference>
<name>A0A6J4SHY6_9ACTN</name>
<evidence type="ECO:0008006" key="10">
    <source>
        <dbReference type="Google" id="ProtNLM"/>
    </source>
</evidence>
<feature type="domain" description="RNA polymerase sigma-70 region 2" evidence="7">
    <location>
        <begin position="33"/>
        <end position="103"/>
    </location>
</feature>
<dbReference type="SUPFAM" id="SSF88659">
    <property type="entry name" value="Sigma3 and sigma4 domains of RNA polymerase sigma factors"/>
    <property type="match status" value="1"/>
</dbReference>
<dbReference type="CDD" id="cd06171">
    <property type="entry name" value="Sigma70_r4"/>
    <property type="match status" value="1"/>
</dbReference>
<dbReference type="PANTHER" id="PTHR43133:SF8">
    <property type="entry name" value="RNA POLYMERASE SIGMA FACTOR HI_1459-RELATED"/>
    <property type="match status" value="1"/>
</dbReference>
<dbReference type="InterPro" id="IPR013325">
    <property type="entry name" value="RNA_pol_sigma_r2"/>
</dbReference>
<dbReference type="InterPro" id="IPR036388">
    <property type="entry name" value="WH-like_DNA-bd_sf"/>
</dbReference>
<feature type="region of interest" description="Disordered" evidence="6">
    <location>
        <begin position="1"/>
        <end position="32"/>
    </location>
</feature>
<dbReference type="InterPro" id="IPR039425">
    <property type="entry name" value="RNA_pol_sigma-70-like"/>
</dbReference>
<keyword evidence="3" id="KW-0731">Sigma factor</keyword>
<gene>
    <name evidence="9" type="ORF">AVDCRST_MAG05-2048</name>
</gene>
<evidence type="ECO:0000256" key="2">
    <source>
        <dbReference type="ARBA" id="ARBA00023015"/>
    </source>
</evidence>
<evidence type="ECO:0000256" key="1">
    <source>
        <dbReference type="ARBA" id="ARBA00010641"/>
    </source>
</evidence>
<dbReference type="GO" id="GO:0003677">
    <property type="term" value="F:DNA binding"/>
    <property type="evidence" value="ECO:0007669"/>
    <property type="project" value="UniProtKB-KW"/>
</dbReference>
<comment type="similarity">
    <text evidence="1">Belongs to the sigma-70 factor family. ECF subfamily.</text>
</comment>
<accession>A0A6J4SHY6</accession>
<keyword evidence="4" id="KW-0238">DNA-binding</keyword>
<keyword evidence="2" id="KW-0805">Transcription regulation</keyword>
<dbReference type="NCBIfam" id="TIGR02937">
    <property type="entry name" value="sigma70-ECF"/>
    <property type="match status" value="1"/>
</dbReference>